<evidence type="ECO:0000313" key="3">
    <source>
        <dbReference type="Proteomes" id="UP000282076"/>
    </source>
</evidence>
<keyword evidence="3" id="KW-1185">Reference proteome</keyword>
<protein>
    <submittedName>
        <fullName evidence="2">Copper amine oxidase</fullName>
    </submittedName>
</protein>
<comment type="caution">
    <text evidence="2">The sequence shown here is derived from an EMBL/GenBank/DDBJ whole genome shotgun (WGS) entry which is preliminary data.</text>
</comment>
<feature type="chain" id="PRO_5019774545" evidence="1">
    <location>
        <begin position="25"/>
        <end position="193"/>
    </location>
</feature>
<reference evidence="2 3" key="1">
    <citation type="submission" date="2018-10" db="EMBL/GenBank/DDBJ databases">
        <title>Cohnella sp. M2MS4P-1, whole genome shotgun sequence.</title>
        <authorList>
            <person name="Tuo L."/>
        </authorList>
    </citation>
    <scope>NUCLEOTIDE SEQUENCE [LARGE SCALE GENOMIC DNA]</scope>
    <source>
        <strain evidence="2 3">M2MS4P-1</strain>
    </source>
</reference>
<accession>A0A494Y471</accession>
<name>A0A494Y471_9BACL</name>
<keyword evidence="1" id="KW-0732">Signal</keyword>
<dbReference type="EMBL" id="RBZM01000004">
    <property type="protein sequence ID" value="RKP55321.1"/>
    <property type="molecule type" value="Genomic_DNA"/>
</dbReference>
<sequence>MMKVRKLVLLTLAFSLIFGSVAYAADSATQKLRLWINKKSESSGVVAVDNKTYISTDIVSDKLQAIVIKDDNKVVIYKPNVNMLTSKNDGSIFGDVPQGKKVKFNTFIQVDSLKVDISALKLTIADPYGDETLVETRKSGDDDFPDGKDNYWITMKDISYIFDSAGLYTLRFWMKPAGESSFQVVAEKTITSK</sequence>
<gene>
    <name evidence="2" type="ORF">D7Z26_08960</name>
</gene>
<evidence type="ECO:0000256" key="1">
    <source>
        <dbReference type="SAM" id="SignalP"/>
    </source>
</evidence>
<feature type="signal peptide" evidence="1">
    <location>
        <begin position="1"/>
        <end position="24"/>
    </location>
</feature>
<evidence type="ECO:0000313" key="2">
    <source>
        <dbReference type="EMBL" id="RKP55321.1"/>
    </source>
</evidence>
<dbReference type="AlphaFoldDB" id="A0A494Y471"/>
<organism evidence="2 3">
    <name type="scientific">Cohnella endophytica</name>
    <dbReference type="NCBI Taxonomy" id="2419778"/>
    <lineage>
        <taxon>Bacteria</taxon>
        <taxon>Bacillati</taxon>
        <taxon>Bacillota</taxon>
        <taxon>Bacilli</taxon>
        <taxon>Bacillales</taxon>
        <taxon>Paenibacillaceae</taxon>
        <taxon>Cohnella</taxon>
    </lineage>
</organism>
<proteinExistence type="predicted"/>
<dbReference type="Proteomes" id="UP000282076">
    <property type="component" value="Unassembled WGS sequence"/>
</dbReference>